<name>A0A564YBI6_HYMDI</name>
<keyword evidence="2" id="KW-0106">Calcium</keyword>
<dbReference type="PROSITE" id="PS00018">
    <property type="entry name" value="EF_HAND_1"/>
    <property type="match status" value="3"/>
</dbReference>
<evidence type="ECO:0000256" key="1">
    <source>
        <dbReference type="ARBA" id="ARBA00022737"/>
    </source>
</evidence>
<gene>
    <name evidence="4" type="ORF">WMSIL1_LOCUS4885</name>
</gene>
<evidence type="ECO:0000313" key="5">
    <source>
        <dbReference type="Proteomes" id="UP000321570"/>
    </source>
</evidence>
<feature type="domain" description="EF-hand" evidence="3">
    <location>
        <begin position="41"/>
        <end position="76"/>
    </location>
</feature>
<organism evidence="4 5">
    <name type="scientific">Hymenolepis diminuta</name>
    <name type="common">Rat tapeworm</name>
    <dbReference type="NCBI Taxonomy" id="6216"/>
    <lineage>
        <taxon>Eukaryota</taxon>
        <taxon>Metazoa</taxon>
        <taxon>Spiralia</taxon>
        <taxon>Lophotrochozoa</taxon>
        <taxon>Platyhelminthes</taxon>
        <taxon>Cestoda</taxon>
        <taxon>Eucestoda</taxon>
        <taxon>Cyclophyllidea</taxon>
        <taxon>Hymenolepididae</taxon>
        <taxon>Hymenolepis</taxon>
    </lineage>
</organism>
<proteinExistence type="predicted"/>
<evidence type="ECO:0000259" key="3">
    <source>
        <dbReference type="PROSITE" id="PS50222"/>
    </source>
</evidence>
<accession>A0A564YBI6</accession>
<dbReference type="Pfam" id="PF13499">
    <property type="entry name" value="EF-hand_7"/>
    <property type="match status" value="2"/>
</dbReference>
<dbReference type="GO" id="GO:0005509">
    <property type="term" value="F:calcium ion binding"/>
    <property type="evidence" value="ECO:0007669"/>
    <property type="project" value="InterPro"/>
</dbReference>
<reference evidence="4 5" key="1">
    <citation type="submission" date="2019-07" db="EMBL/GenBank/DDBJ databases">
        <authorList>
            <person name="Jastrzebski P J."/>
            <person name="Paukszto L."/>
            <person name="Jastrzebski P J."/>
        </authorList>
    </citation>
    <scope>NUCLEOTIDE SEQUENCE [LARGE SCALE GENOMIC DNA]</scope>
    <source>
        <strain evidence="4 5">WMS-il1</strain>
    </source>
</reference>
<dbReference type="InterPro" id="IPR011992">
    <property type="entry name" value="EF-hand-dom_pair"/>
</dbReference>
<dbReference type="EMBL" id="CABIJS010000144">
    <property type="protein sequence ID" value="VUZ44610.1"/>
    <property type="molecule type" value="Genomic_DNA"/>
</dbReference>
<sequence length="147" mass="16730">MREYTQEQKKELLHKFHLMDLDHNGELSKSEIVQCLKDSNLPKDKLDEFLSLFDSDGDGVVTLDEYERALGLKEIPSSTIEEWRKAFVEMDVDKSGTLTVQEIHKGLLKIGVNIPESDISEFIRNVDDNGDGVLSVDEFTALMRLNS</sequence>
<evidence type="ECO:0000256" key="2">
    <source>
        <dbReference type="ARBA" id="ARBA00022837"/>
    </source>
</evidence>
<dbReference type="SUPFAM" id="SSF47473">
    <property type="entry name" value="EF-hand"/>
    <property type="match status" value="1"/>
</dbReference>
<evidence type="ECO:0000313" key="4">
    <source>
        <dbReference type="EMBL" id="VUZ44610.1"/>
    </source>
</evidence>
<feature type="domain" description="EF-hand" evidence="3">
    <location>
        <begin position="114"/>
        <end position="147"/>
    </location>
</feature>
<protein>
    <recommendedName>
        <fullName evidence="3">EF-hand domain-containing protein</fullName>
    </recommendedName>
</protein>
<dbReference type="Proteomes" id="UP000321570">
    <property type="component" value="Unassembled WGS sequence"/>
</dbReference>
<dbReference type="InterPro" id="IPR018247">
    <property type="entry name" value="EF_Hand_1_Ca_BS"/>
</dbReference>
<dbReference type="FunFam" id="1.10.238.10:FF:000003">
    <property type="entry name" value="Calmodulin A"/>
    <property type="match status" value="1"/>
</dbReference>
<feature type="domain" description="EF-hand" evidence="3">
    <location>
        <begin position="78"/>
        <end position="113"/>
    </location>
</feature>
<dbReference type="PANTHER" id="PTHR23050">
    <property type="entry name" value="CALCIUM BINDING PROTEIN"/>
    <property type="match status" value="1"/>
</dbReference>
<dbReference type="AlphaFoldDB" id="A0A564YBI6"/>
<dbReference type="InterPro" id="IPR050145">
    <property type="entry name" value="Centrin_CML-like"/>
</dbReference>
<dbReference type="PROSITE" id="PS50222">
    <property type="entry name" value="EF_HAND_2"/>
    <property type="match status" value="3"/>
</dbReference>
<keyword evidence="1" id="KW-0677">Repeat</keyword>
<dbReference type="Gene3D" id="1.10.238.10">
    <property type="entry name" value="EF-hand"/>
    <property type="match status" value="2"/>
</dbReference>
<dbReference type="InterPro" id="IPR002048">
    <property type="entry name" value="EF_hand_dom"/>
</dbReference>
<dbReference type="SMART" id="SM00054">
    <property type="entry name" value="EFh"/>
    <property type="match status" value="4"/>
</dbReference>
<keyword evidence="5" id="KW-1185">Reference proteome</keyword>